<dbReference type="AlphaFoldDB" id="A0A655D949"/>
<evidence type="ECO:0000256" key="1">
    <source>
        <dbReference type="SAM" id="MobiDB-lite"/>
    </source>
</evidence>
<accession>A0A655D949</accession>
<protein>
    <submittedName>
        <fullName evidence="2">Uncharacterized protein</fullName>
    </submittedName>
</protein>
<evidence type="ECO:0000313" key="3">
    <source>
        <dbReference type="Proteomes" id="UP000042394"/>
    </source>
</evidence>
<proteinExistence type="predicted"/>
<sequence>MNKQAEYRTQQLRVVKMGVGFELWQSAPQRDGHQRHQRRRYPKYGAPTAEVCQQSGDRSRQQDPQQQAAHNGADHFTAGGGRRKRGGQRNQNLRHHGEQSG</sequence>
<name>A0A655D949_SALET</name>
<feature type="region of interest" description="Disordered" evidence="1">
    <location>
        <begin position="24"/>
        <end position="101"/>
    </location>
</feature>
<gene>
    <name evidence="2" type="ORF">ERS008207_02903</name>
</gene>
<feature type="compositionally biased region" description="Polar residues" evidence="1">
    <location>
        <begin position="51"/>
        <end position="69"/>
    </location>
</feature>
<dbReference type="Proteomes" id="UP000042394">
    <property type="component" value="Unassembled WGS sequence"/>
</dbReference>
<evidence type="ECO:0000313" key="2">
    <source>
        <dbReference type="EMBL" id="CNU52639.1"/>
    </source>
</evidence>
<reference evidence="2 3" key="1">
    <citation type="submission" date="2015-03" db="EMBL/GenBank/DDBJ databases">
        <authorList>
            <consortium name="Pathogen Informatics"/>
        </authorList>
    </citation>
    <scope>NUCLEOTIDE SEQUENCE [LARGE SCALE GENOMIC DNA]</scope>
    <source>
        <strain evidence="2 3">D4891</strain>
    </source>
</reference>
<organism evidence="2 3">
    <name type="scientific">Salmonella enterica subsp. enterica serovar Bovismorbificans</name>
    <dbReference type="NCBI Taxonomy" id="58097"/>
    <lineage>
        <taxon>Bacteria</taxon>
        <taxon>Pseudomonadati</taxon>
        <taxon>Pseudomonadota</taxon>
        <taxon>Gammaproteobacteria</taxon>
        <taxon>Enterobacterales</taxon>
        <taxon>Enterobacteriaceae</taxon>
        <taxon>Salmonella</taxon>
    </lineage>
</organism>
<dbReference type="EMBL" id="CQPD01000029">
    <property type="protein sequence ID" value="CNU52639.1"/>
    <property type="molecule type" value="Genomic_DNA"/>
</dbReference>
<feature type="compositionally biased region" description="Basic residues" evidence="1">
    <location>
        <begin position="33"/>
        <end position="42"/>
    </location>
</feature>